<keyword evidence="2" id="KW-0732">Signal</keyword>
<evidence type="ECO:0000313" key="4">
    <source>
        <dbReference type="Proteomes" id="UP000289220"/>
    </source>
</evidence>
<dbReference type="PROSITE" id="PS51257">
    <property type="entry name" value="PROKAR_LIPOPROTEIN"/>
    <property type="match status" value="1"/>
</dbReference>
<proteinExistence type="inferred from homology"/>
<dbReference type="GO" id="GO:0005886">
    <property type="term" value="C:plasma membrane"/>
    <property type="evidence" value="ECO:0007669"/>
    <property type="project" value="UniProtKB-SubCell"/>
</dbReference>
<sequence length="466" mass="48849">MRRHRFRAGLPAAVGLGLTLAACATAPAPSLPGAAVEAPATWRAGIPESGATVEAGWWSAFGDPRLTALVEQALATNADLAIAEARVREAGASAAGARAALTPSVDIGAGVQDQRRLTDLGIVTETLAAQPEVRIGYEVDLWGRLRNGDAAARAGLQASRHGRDAAALSVAAATARAYMTLLSLDAQLESVRDILENRSDALALMQRRVDAGYASQLDLARARAEHSNVAQRIPALELAVSRQENALRLLTGGLPGPVERSRLQDLRLPVIAPGLPSSLLARRPDIAQAESQLVAADAAFASARAALLPQVRLTAAAGGLFVERLDPISLWTLGSSVLAPLFDGGRREAQADAADARREQAAWAYRRAVLGAFSEAESALDALVRLGAQRARLSDQRDAAAEAAVRAGRLYDAGYVSHLDQFDAQRHSLEADLALIQVKEARLNAAIAVYQALGGGWTPDADQGSA</sequence>
<evidence type="ECO:0000256" key="2">
    <source>
        <dbReference type="RuleBase" id="RU362097"/>
    </source>
</evidence>
<dbReference type="Gene3D" id="2.20.200.10">
    <property type="entry name" value="Outer membrane efflux proteins (OEP)"/>
    <property type="match status" value="1"/>
</dbReference>
<keyword evidence="4" id="KW-1185">Reference proteome</keyword>
<organism evidence="3 4">
    <name type="scientific">Brevundimonas mediterranea</name>
    <dbReference type="NCBI Taxonomy" id="74329"/>
    <lineage>
        <taxon>Bacteria</taxon>
        <taxon>Pseudomonadati</taxon>
        <taxon>Pseudomonadota</taxon>
        <taxon>Alphaproteobacteria</taxon>
        <taxon>Caulobacterales</taxon>
        <taxon>Caulobacteraceae</taxon>
        <taxon>Brevundimonas</taxon>
    </lineage>
</organism>
<comment type="subcellular location">
    <subcellularLocation>
        <location evidence="2">Cell membrane</location>
        <topology evidence="2">Lipid-anchor</topology>
    </subcellularLocation>
</comment>
<dbReference type="NCBIfam" id="TIGR01845">
    <property type="entry name" value="outer_NodT"/>
    <property type="match status" value="1"/>
</dbReference>
<protein>
    <submittedName>
        <fullName evidence="3">Outer membrane protein OprM</fullName>
    </submittedName>
</protein>
<keyword evidence="2" id="KW-0472">Membrane</keyword>
<keyword evidence="2" id="KW-1134">Transmembrane beta strand</keyword>
<dbReference type="InterPro" id="IPR003423">
    <property type="entry name" value="OMP_efflux"/>
</dbReference>
<dbReference type="GO" id="GO:0015562">
    <property type="term" value="F:efflux transmembrane transporter activity"/>
    <property type="evidence" value="ECO:0007669"/>
    <property type="project" value="InterPro"/>
</dbReference>
<dbReference type="PANTHER" id="PTHR30203">
    <property type="entry name" value="OUTER MEMBRANE CATION EFFLUX PROTEIN"/>
    <property type="match status" value="1"/>
</dbReference>
<keyword evidence="2" id="KW-0812">Transmembrane</keyword>
<dbReference type="Pfam" id="PF02321">
    <property type="entry name" value="OEP"/>
    <property type="match status" value="2"/>
</dbReference>
<evidence type="ECO:0000256" key="1">
    <source>
        <dbReference type="ARBA" id="ARBA00007613"/>
    </source>
</evidence>
<evidence type="ECO:0000313" key="3">
    <source>
        <dbReference type="EMBL" id="VDC50503.1"/>
    </source>
</evidence>
<dbReference type="InterPro" id="IPR010131">
    <property type="entry name" value="MdtP/NodT-like"/>
</dbReference>
<keyword evidence="2" id="KW-0449">Lipoprotein</keyword>
<dbReference type="PANTHER" id="PTHR30203:SF33">
    <property type="entry name" value="BLR4455 PROTEIN"/>
    <property type="match status" value="1"/>
</dbReference>
<gene>
    <name evidence="3" type="primary">oprM</name>
    <name evidence="3" type="ORF">BREV_BREV_00250</name>
</gene>
<dbReference type="SUPFAM" id="SSF56954">
    <property type="entry name" value="Outer membrane efflux proteins (OEP)"/>
    <property type="match status" value="1"/>
</dbReference>
<feature type="chain" id="PRO_5031591789" evidence="2">
    <location>
        <begin position="25"/>
        <end position="466"/>
    </location>
</feature>
<dbReference type="AlphaFoldDB" id="A0A7Z8Y4E1"/>
<dbReference type="RefSeq" id="WP_154725306.1">
    <property type="nucleotide sequence ID" value="NZ_UXHF01000003.1"/>
</dbReference>
<name>A0A7Z8Y4E1_9CAUL</name>
<dbReference type="Proteomes" id="UP000289220">
    <property type="component" value="Unassembled WGS sequence"/>
</dbReference>
<dbReference type="EMBL" id="UXHF01000003">
    <property type="protein sequence ID" value="VDC50503.1"/>
    <property type="molecule type" value="Genomic_DNA"/>
</dbReference>
<feature type="signal peptide" evidence="2">
    <location>
        <begin position="1"/>
        <end position="24"/>
    </location>
</feature>
<dbReference type="Gene3D" id="1.20.1600.10">
    <property type="entry name" value="Outer membrane efflux proteins (OEP)"/>
    <property type="match status" value="1"/>
</dbReference>
<accession>A0A7Z8Y4E1</accession>
<comment type="similarity">
    <text evidence="1 2">Belongs to the outer membrane factor (OMF) (TC 1.B.17) family.</text>
</comment>
<comment type="caution">
    <text evidence="3">The sequence shown here is derived from an EMBL/GenBank/DDBJ whole genome shotgun (WGS) entry which is preliminary data.</text>
</comment>
<reference evidence="3 4" key="1">
    <citation type="submission" date="2018-11" db="EMBL/GenBank/DDBJ databases">
        <authorList>
            <person name="Peiro R."/>
            <person name="Begona"/>
            <person name="Cbmso G."/>
            <person name="Lopez M."/>
            <person name="Gonzalez S."/>
            <person name="Sacristan E."/>
            <person name="Castillo E."/>
        </authorList>
    </citation>
    <scope>NUCLEOTIDE SEQUENCE [LARGE SCALE GENOMIC DNA]</scope>
    <source>
        <strain evidence="3">Brev_genome</strain>
    </source>
</reference>
<keyword evidence="2" id="KW-0564">Palmitate</keyword>